<comment type="similarity">
    <text evidence="2">Belongs to the MotA family.</text>
</comment>
<keyword evidence="4" id="KW-1003">Cell membrane</keyword>
<organism evidence="11 12">
    <name type="scientific">Devosia litorisediminis</name>
    <dbReference type="NCBI Taxonomy" id="2829817"/>
    <lineage>
        <taxon>Bacteria</taxon>
        <taxon>Pseudomonadati</taxon>
        <taxon>Pseudomonadota</taxon>
        <taxon>Alphaproteobacteria</taxon>
        <taxon>Hyphomicrobiales</taxon>
        <taxon>Devosiaceae</taxon>
        <taxon>Devosia</taxon>
    </lineage>
</organism>
<evidence type="ECO:0000313" key="11">
    <source>
        <dbReference type="EMBL" id="MBS3849508.1"/>
    </source>
</evidence>
<feature type="transmembrane region" description="Helical" evidence="9">
    <location>
        <begin position="36"/>
        <end position="61"/>
    </location>
</feature>
<name>A0A942E769_9HYPH</name>
<dbReference type="PROSITE" id="PS01307">
    <property type="entry name" value="MOTA"/>
    <property type="match status" value="1"/>
</dbReference>
<dbReference type="AlphaFoldDB" id="A0A942E769"/>
<gene>
    <name evidence="11" type="ORF">KD146_12450</name>
</gene>
<dbReference type="GO" id="GO:0006935">
    <property type="term" value="P:chemotaxis"/>
    <property type="evidence" value="ECO:0007669"/>
    <property type="project" value="InterPro"/>
</dbReference>
<accession>A0A942E769</accession>
<reference evidence="11" key="1">
    <citation type="submission" date="2021-04" db="EMBL/GenBank/DDBJ databases">
        <title>Devosia litorisediminis sp. nov., isolated from a sand dune.</title>
        <authorList>
            <person name="Park S."/>
            <person name="Yoon J.-H."/>
        </authorList>
    </citation>
    <scope>NUCLEOTIDE SEQUENCE</scope>
    <source>
        <strain evidence="11">BSSL-BM10</strain>
    </source>
</reference>
<evidence type="ECO:0000256" key="5">
    <source>
        <dbReference type="ARBA" id="ARBA00022692"/>
    </source>
</evidence>
<keyword evidence="8 9" id="KW-0472">Membrane</keyword>
<evidence type="ECO:0000256" key="8">
    <source>
        <dbReference type="ARBA" id="ARBA00023136"/>
    </source>
</evidence>
<dbReference type="PANTHER" id="PTHR30433">
    <property type="entry name" value="CHEMOTAXIS PROTEIN MOTA"/>
    <property type="match status" value="1"/>
</dbReference>
<evidence type="ECO:0000259" key="10">
    <source>
        <dbReference type="Pfam" id="PF01618"/>
    </source>
</evidence>
<proteinExistence type="inferred from homology"/>
<evidence type="ECO:0000256" key="4">
    <source>
        <dbReference type="ARBA" id="ARBA00022475"/>
    </source>
</evidence>
<evidence type="ECO:0000256" key="2">
    <source>
        <dbReference type="ARBA" id="ARBA00008038"/>
    </source>
</evidence>
<sequence length="256" mass="26840">MDIATIAGIIVGAAVIGWAVSLGGSFSAFVDLPSVLVVFGGGLAATVIRFPLSGIGPSFALGGRVAFTHKKTNPRETIQSIVEMGDIVRKKGPLGLETFETKEAGLSRGATYIADGYDATYIRDALELARDQYLSRLSEGQRIFKSLGDAGPAFGMIGTIVGLVQMLGNMDDPAAIGPAMAVALLTTLYGAVLANLVCLPIADKLSAKLDIEEINQTLIIDGVLGVKDGMSPSLLREKLVAYLPEHQHQSLLEQAA</sequence>
<evidence type="ECO:0000256" key="6">
    <source>
        <dbReference type="ARBA" id="ARBA00022779"/>
    </source>
</evidence>
<dbReference type="GO" id="GO:0071978">
    <property type="term" value="P:bacterial-type flagellum-dependent swarming motility"/>
    <property type="evidence" value="ECO:0007669"/>
    <property type="project" value="InterPro"/>
</dbReference>
<feature type="transmembrane region" description="Helical" evidence="9">
    <location>
        <begin position="179"/>
        <end position="202"/>
    </location>
</feature>
<keyword evidence="3" id="KW-0813">Transport</keyword>
<evidence type="ECO:0000256" key="7">
    <source>
        <dbReference type="ARBA" id="ARBA00022989"/>
    </source>
</evidence>
<dbReference type="RefSeq" id="WP_212658974.1">
    <property type="nucleotide sequence ID" value="NZ_JAGXTP010000001.1"/>
</dbReference>
<dbReference type="PANTHER" id="PTHR30433:SF2">
    <property type="entry name" value="MOTILITY PROTEIN A"/>
    <property type="match status" value="1"/>
</dbReference>
<keyword evidence="6" id="KW-0283">Flagellar rotation</keyword>
<dbReference type="EMBL" id="JAGXTP010000001">
    <property type="protein sequence ID" value="MBS3849508.1"/>
    <property type="molecule type" value="Genomic_DNA"/>
</dbReference>
<dbReference type="Proteomes" id="UP000678281">
    <property type="component" value="Unassembled WGS sequence"/>
</dbReference>
<evidence type="ECO:0000313" key="12">
    <source>
        <dbReference type="Proteomes" id="UP000678281"/>
    </source>
</evidence>
<dbReference type="InterPro" id="IPR002898">
    <property type="entry name" value="MotA_ExbB_proton_chnl"/>
</dbReference>
<dbReference type="Pfam" id="PF01618">
    <property type="entry name" value="MotA_ExbB"/>
    <property type="match status" value="1"/>
</dbReference>
<comment type="subcellular location">
    <subcellularLocation>
        <location evidence="1">Cell membrane</location>
        <topology evidence="1">Multi-pass membrane protein</topology>
    </subcellularLocation>
</comment>
<feature type="domain" description="MotA/TolQ/ExbB proton channel" evidence="10">
    <location>
        <begin position="109"/>
        <end position="212"/>
    </location>
</feature>
<evidence type="ECO:0000256" key="1">
    <source>
        <dbReference type="ARBA" id="ARBA00004651"/>
    </source>
</evidence>
<keyword evidence="7 9" id="KW-1133">Transmembrane helix</keyword>
<keyword evidence="5 9" id="KW-0812">Transmembrane</keyword>
<keyword evidence="12" id="KW-1185">Reference proteome</keyword>
<feature type="transmembrane region" description="Helical" evidence="9">
    <location>
        <begin position="7"/>
        <end position="30"/>
    </location>
</feature>
<protein>
    <submittedName>
        <fullName evidence="11">MotA/TolQ/ExbB proton channel family protein</fullName>
    </submittedName>
</protein>
<feature type="transmembrane region" description="Helical" evidence="9">
    <location>
        <begin position="146"/>
        <end position="167"/>
    </location>
</feature>
<evidence type="ECO:0000256" key="3">
    <source>
        <dbReference type="ARBA" id="ARBA00022448"/>
    </source>
</evidence>
<evidence type="ECO:0000256" key="9">
    <source>
        <dbReference type="SAM" id="Phobius"/>
    </source>
</evidence>
<dbReference type="InterPro" id="IPR047055">
    <property type="entry name" value="MotA-like"/>
</dbReference>
<dbReference type="GO" id="GO:0005886">
    <property type="term" value="C:plasma membrane"/>
    <property type="evidence" value="ECO:0007669"/>
    <property type="project" value="UniProtKB-SubCell"/>
</dbReference>
<dbReference type="InterPro" id="IPR000540">
    <property type="entry name" value="Flag_MotA_CS"/>
</dbReference>
<comment type="caution">
    <text evidence="11">The sequence shown here is derived from an EMBL/GenBank/DDBJ whole genome shotgun (WGS) entry which is preliminary data.</text>
</comment>